<dbReference type="Proteomes" id="UP001301769">
    <property type="component" value="Unassembled WGS sequence"/>
</dbReference>
<dbReference type="AlphaFoldDB" id="A0AAN6Y438"/>
<protein>
    <recommendedName>
        <fullName evidence="5">Lysozyme</fullName>
    </recommendedName>
</protein>
<gene>
    <name evidence="3" type="ORF">QBC37DRAFT_484275</name>
</gene>
<reference evidence="3" key="1">
    <citation type="journal article" date="2023" name="Mol. Phylogenet. Evol.">
        <title>Genome-scale phylogeny and comparative genomics of the fungal order Sordariales.</title>
        <authorList>
            <person name="Hensen N."/>
            <person name="Bonometti L."/>
            <person name="Westerberg I."/>
            <person name="Brannstrom I.O."/>
            <person name="Guillou S."/>
            <person name="Cros-Aarteil S."/>
            <person name="Calhoun S."/>
            <person name="Haridas S."/>
            <person name="Kuo A."/>
            <person name="Mondo S."/>
            <person name="Pangilinan J."/>
            <person name="Riley R."/>
            <person name="LaButti K."/>
            <person name="Andreopoulos B."/>
            <person name="Lipzen A."/>
            <person name="Chen C."/>
            <person name="Yan M."/>
            <person name="Daum C."/>
            <person name="Ng V."/>
            <person name="Clum A."/>
            <person name="Steindorff A."/>
            <person name="Ohm R.A."/>
            <person name="Martin F."/>
            <person name="Silar P."/>
            <person name="Natvig D.O."/>
            <person name="Lalanne C."/>
            <person name="Gautier V."/>
            <person name="Ament-Velasquez S.L."/>
            <person name="Kruys A."/>
            <person name="Hutchinson M.I."/>
            <person name="Powell A.J."/>
            <person name="Barry K."/>
            <person name="Miller A.N."/>
            <person name="Grigoriev I.V."/>
            <person name="Debuchy R."/>
            <person name="Gladieux P."/>
            <person name="Hiltunen Thoren M."/>
            <person name="Johannesson H."/>
        </authorList>
    </citation>
    <scope>NUCLEOTIDE SEQUENCE</scope>
    <source>
        <strain evidence="3">PSN293</strain>
    </source>
</reference>
<feature type="chain" id="PRO_5042867270" description="Lysozyme" evidence="2">
    <location>
        <begin position="26"/>
        <end position="214"/>
    </location>
</feature>
<keyword evidence="4" id="KW-1185">Reference proteome</keyword>
<name>A0AAN6Y438_9PEZI</name>
<reference evidence="3" key="2">
    <citation type="submission" date="2023-05" db="EMBL/GenBank/DDBJ databases">
        <authorList>
            <consortium name="Lawrence Berkeley National Laboratory"/>
            <person name="Steindorff A."/>
            <person name="Hensen N."/>
            <person name="Bonometti L."/>
            <person name="Westerberg I."/>
            <person name="Brannstrom I.O."/>
            <person name="Guillou S."/>
            <person name="Cros-Aarteil S."/>
            <person name="Calhoun S."/>
            <person name="Haridas S."/>
            <person name="Kuo A."/>
            <person name="Mondo S."/>
            <person name="Pangilinan J."/>
            <person name="Riley R."/>
            <person name="Labutti K."/>
            <person name="Andreopoulos B."/>
            <person name="Lipzen A."/>
            <person name="Chen C."/>
            <person name="Yanf M."/>
            <person name="Daum C."/>
            <person name="Ng V."/>
            <person name="Clum A."/>
            <person name="Ohm R."/>
            <person name="Martin F."/>
            <person name="Silar P."/>
            <person name="Natvig D."/>
            <person name="Lalanne C."/>
            <person name="Gautier V."/>
            <person name="Ament-Velasquez S.L."/>
            <person name="Kruys A."/>
            <person name="Hutchinson M.I."/>
            <person name="Powell A.J."/>
            <person name="Barry K."/>
            <person name="Miller A.N."/>
            <person name="Grigoriev I.V."/>
            <person name="Debuchy R."/>
            <person name="Gladieux P."/>
            <person name="Thoren M.H."/>
            <person name="Johannesson H."/>
        </authorList>
    </citation>
    <scope>NUCLEOTIDE SEQUENCE</scope>
    <source>
        <strain evidence="3">PSN293</strain>
    </source>
</reference>
<evidence type="ECO:0000313" key="4">
    <source>
        <dbReference type="Proteomes" id="UP001301769"/>
    </source>
</evidence>
<evidence type="ECO:0000256" key="2">
    <source>
        <dbReference type="SAM" id="SignalP"/>
    </source>
</evidence>
<evidence type="ECO:0008006" key="5">
    <source>
        <dbReference type="Google" id="ProtNLM"/>
    </source>
</evidence>
<dbReference type="EMBL" id="MU858139">
    <property type="protein sequence ID" value="KAK4211856.1"/>
    <property type="molecule type" value="Genomic_DNA"/>
</dbReference>
<evidence type="ECO:0000256" key="1">
    <source>
        <dbReference type="SAM" id="MobiDB-lite"/>
    </source>
</evidence>
<sequence length="214" mass="23118">MHHHQPNTKDIMLAIIPLLISAVAAYTLPPNLSDGLYHVQIDADGNEVHEILSTTLFPPTTNNNISARAPEPETLDSNTTPVSGGRYDVRSTIMKRQVWCGCGYTLDRGQCDTAVNTIKHQLGFWGASFLGAYSSVSGGVVAFACALNGPAFANDPLVTEDLRIITRWCGRYIAGTRNVGGQPNGFNSVTIGYMRYHAGLDFCGTARNSNSDHC</sequence>
<proteinExistence type="predicted"/>
<comment type="caution">
    <text evidence="3">The sequence shown here is derived from an EMBL/GenBank/DDBJ whole genome shotgun (WGS) entry which is preliminary data.</text>
</comment>
<feature type="signal peptide" evidence="2">
    <location>
        <begin position="1"/>
        <end position="25"/>
    </location>
</feature>
<evidence type="ECO:0000313" key="3">
    <source>
        <dbReference type="EMBL" id="KAK4211856.1"/>
    </source>
</evidence>
<feature type="region of interest" description="Disordered" evidence="1">
    <location>
        <begin position="62"/>
        <end position="82"/>
    </location>
</feature>
<keyword evidence="2" id="KW-0732">Signal</keyword>
<organism evidence="3 4">
    <name type="scientific">Rhypophila decipiens</name>
    <dbReference type="NCBI Taxonomy" id="261697"/>
    <lineage>
        <taxon>Eukaryota</taxon>
        <taxon>Fungi</taxon>
        <taxon>Dikarya</taxon>
        <taxon>Ascomycota</taxon>
        <taxon>Pezizomycotina</taxon>
        <taxon>Sordariomycetes</taxon>
        <taxon>Sordariomycetidae</taxon>
        <taxon>Sordariales</taxon>
        <taxon>Naviculisporaceae</taxon>
        <taxon>Rhypophila</taxon>
    </lineage>
</organism>
<accession>A0AAN6Y438</accession>